<sequence length="120" mass="13747">MVLIPHFSDSYPNHQHELDKVLIIIQKNCYTCTSYTEKDPSVYSHPNGLYPHESATSSRYFHPKILIYDSATNTIAPNSISQLEVSFRKCPDTHISPSESNCNKLKRSWITKYRISTVVA</sequence>
<organism evidence="1 2">
    <name type="scientific">Fasciola gigantica</name>
    <name type="common">Giant liver fluke</name>
    <dbReference type="NCBI Taxonomy" id="46835"/>
    <lineage>
        <taxon>Eukaryota</taxon>
        <taxon>Metazoa</taxon>
        <taxon>Spiralia</taxon>
        <taxon>Lophotrochozoa</taxon>
        <taxon>Platyhelminthes</taxon>
        <taxon>Trematoda</taxon>
        <taxon>Digenea</taxon>
        <taxon>Plagiorchiida</taxon>
        <taxon>Echinostomata</taxon>
        <taxon>Echinostomatoidea</taxon>
        <taxon>Fasciolidae</taxon>
        <taxon>Fasciola</taxon>
    </lineage>
</organism>
<dbReference type="Proteomes" id="UP000316759">
    <property type="component" value="Unassembled WGS sequence"/>
</dbReference>
<reference evidence="1 2" key="1">
    <citation type="submission" date="2019-04" db="EMBL/GenBank/DDBJ databases">
        <title>Annotation for the trematode Fasciola gigantica.</title>
        <authorList>
            <person name="Choi Y.-J."/>
        </authorList>
    </citation>
    <scope>NUCLEOTIDE SEQUENCE [LARGE SCALE GENOMIC DNA]</scope>
    <source>
        <strain evidence="1">Uganda_cow_1</strain>
    </source>
</reference>
<accession>A0A504YVI2</accession>
<proteinExistence type="predicted"/>
<keyword evidence="2" id="KW-1185">Reference proteome</keyword>
<comment type="caution">
    <text evidence="1">The sequence shown here is derived from an EMBL/GenBank/DDBJ whole genome shotgun (WGS) entry which is preliminary data.</text>
</comment>
<evidence type="ECO:0000313" key="1">
    <source>
        <dbReference type="EMBL" id="TPP64605.1"/>
    </source>
</evidence>
<name>A0A504YVI2_FASGI</name>
<dbReference type="AlphaFoldDB" id="A0A504YVI2"/>
<protein>
    <submittedName>
        <fullName evidence="1">Uncharacterized protein</fullName>
    </submittedName>
</protein>
<evidence type="ECO:0000313" key="2">
    <source>
        <dbReference type="Proteomes" id="UP000316759"/>
    </source>
</evidence>
<gene>
    <name evidence="1" type="ORF">FGIG_08550</name>
</gene>
<dbReference type="EMBL" id="SUNJ01004231">
    <property type="protein sequence ID" value="TPP64605.1"/>
    <property type="molecule type" value="Genomic_DNA"/>
</dbReference>